<feature type="domain" description="Transposase IS116/IS110/IS902 C-terminal" evidence="2">
    <location>
        <begin position="212"/>
        <end position="291"/>
    </location>
</feature>
<gene>
    <name evidence="3" type="ORF">A9Q75_10870</name>
</gene>
<dbReference type="InterPro" id="IPR003346">
    <property type="entry name" value="Transposase_20"/>
</dbReference>
<dbReference type="NCBIfam" id="NF033542">
    <property type="entry name" value="transpos_IS110"/>
    <property type="match status" value="1"/>
</dbReference>
<dbReference type="PANTHER" id="PTHR33055">
    <property type="entry name" value="TRANSPOSASE FOR INSERTION SEQUENCE ELEMENT IS1111A"/>
    <property type="match status" value="1"/>
</dbReference>
<dbReference type="Proteomes" id="UP000243053">
    <property type="component" value="Unassembled WGS sequence"/>
</dbReference>
<dbReference type="GO" id="GO:0006313">
    <property type="term" value="P:DNA transposition"/>
    <property type="evidence" value="ECO:0007669"/>
    <property type="project" value="InterPro"/>
</dbReference>
<dbReference type="EMBL" id="MAAF01000064">
    <property type="protein sequence ID" value="OUR80320.1"/>
    <property type="molecule type" value="Genomic_DNA"/>
</dbReference>
<dbReference type="InterPro" id="IPR002525">
    <property type="entry name" value="Transp_IS110-like_N"/>
</dbReference>
<dbReference type="Pfam" id="PF01548">
    <property type="entry name" value="DEDD_Tnp_IS110"/>
    <property type="match status" value="1"/>
</dbReference>
<dbReference type="PANTHER" id="PTHR33055:SF3">
    <property type="entry name" value="PUTATIVE TRANSPOSASE FOR IS117-RELATED"/>
    <property type="match status" value="1"/>
</dbReference>
<evidence type="ECO:0000313" key="3">
    <source>
        <dbReference type="EMBL" id="OUR80320.1"/>
    </source>
</evidence>
<feature type="domain" description="Transposase IS110-like N-terminal" evidence="1">
    <location>
        <begin position="7"/>
        <end position="147"/>
    </location>
</feature>
<comment type="caution">
    <text evidence="3">The sequence shown here is derived from an EMBL/GenBank/DDBJ whole genome shotgun (WGS) entry which is preliminary data.</text>
</comment>
<dbReference type="InterPro" id="IPR047650">
    <property type="entry name" value="Transpos_IS110"/>
</dbReference>
<dbReference type="GO" id="GO:0004803">
    <property type="term" value="F:transposase activity"/>
    <property type="evidence" value="ECO:0007669"/>
    <property type="project" value="InterPro"/>
</dbReference>
<name>A0A1Y5EDA0_COLPS</name>
<dbReference type="AlphaFoldDB" id="A0A1Y5EDA0"/>
<dbReference type="Pfam" id="PF02371">
    <property type="entry name" value="Transposase_20"/>
    <property type="match status" value="1"/>
</dbReference>
<dbReference type="GO" id="GO:0003677">
    <property type="term" value="F:DNA binding"/>
    <property type="evidence" value="ECO:0007669"/>
    <property type="project" value="InterPro"/>
</dbReference>
<proteinExistence type="predicted"/>
<reference evidence="4" key="1">
    <citation type="journal article" date="2017" name="Proc. Natl. Acad. Sci. U.S.A.">
        <title>Simulation of Deepwater Horizon oil plume reveals substrate specialization within a complex community of hydrocarbon degraders.</title>
        <authorList>
            <person name="Hu P."/>
            <person name="Dubinsky E.A."/>
            <person name="Probst A.J."/>
            <person name="Wang J."/>
            <person name="Sieber C.M.K."/>
            <person name="Tom L.M."/>
            <person name="Gardinali P."/>
            <person name="Banfield J.F."/>
            <person name="Atlas R.M."/>
            <person name="Andersen G.L."/>
        </authorList>
    </citation>
    <scope>NUCLEOTIDE SEQUENCE [LARGE SCALE GENOMIC DNA]</scope>
</reference>
<evidence type="ECO:0000259" key="2">
    <source>
        <dbReference type="Pfam" id="PF02371"/>
    </source>
</evidence>
<evidence type="ECO:0000313" key="4">
    <source>
        <dbReference type="Proteomes" id="UP000243053"/>
    </source>
</evidence>
<sequence>MKKCNVIGLDLAKNVIQVCKISSDGELIYNKAVSPNKLRELLVKEKSSIIALEGCGSCHYWGRLAQQYGHDVRMISPKKVKAFLQGQKTDANDALAIAVASIQVGMIFSQLKSEEQQIIQTVEKTRKFLDKSVTALSNHIRAFMYEYGITSPQGKKGLRETVTQVVSDEDHRLPINLHGMLTLLWERYKITLEHLTANEKIRGALVKKIEPCRRLLDLESVGPVGAARLYAALGNGKTFKKGRDASVYIGVTPKQHSSGGNVYMRGINKGGGDKELRAVLFQGAFSVIYKLPMQARTKKQAWLINLVARVGVKRAAIALANKTVRTAWALLVSGEKYKAELV</sequence>
<protein>
    <submittedName>
        <fullName evidence="3">IS110 family transposase</fullName>
    </submittedName>
</protein>
<organism evidence="3 4">
    <name type="scientific">Colwellia psychrerythraea</name>
    <name type="common">Vibrio psychroerythus</name>
    <dbReference type="NCBI Taxonomy" id="28229"/>
    <lineage>
        <taxon>Bacteria</taxon>
        <taxon>Pseudomonadati</taxon>
        <taxon>Pseudomonadota</taxon>
        <taxon>Gammaproteobacteria</taxon>
        <taxon>Alteromonadales</taxon>
        <taxon>Colwelliaceae</taxon>
        <taxon>Colwellia</taxon>
    </lineage>
</organism>
<accession>A0A1Y5EDA0</accession>
<evidence type="ECO:0000259" key="1">
    <source>
        <dbReference type="Pfam" id="PF01548"/>
    </source>
</evidence>